<gene>
    <name evidence="3" type="ORF">BRAFLDRAFT_124536</name>
</gene>
<name>C3ZLU8_BRAFL</name>
<dbReference type="eggNOG" id="KOG4127">
    <property type="taxonomic scope" value="Eukaryota"/>
</dbReference>
<dbReference type="MEROPS" id="M19.A02"/>
<dbReference type="Gene3D" id="3.20.20.140">
    <property type="entry name" value="Metal-dependent hydrolases"/>
    <property type="match status" value="1"/>
</dbReference>
<dbReference type="InterPro" id="IPR032466">
    <property type="entry name" value="Metal_Hydrolase"/>
</dbReference>
<feature type="region of interest" description="Disordered" evidence="2">
    <location>
        <begin position="491"/>
        <end position="519"/>
    </location>
</feature>
<dbReference type="Gene3D" id="2.20.110.10">
    <property type="entry name" value="Histone H3 K4-specific methyltransferase SET7/9 N-terminal domain"/>
    <property type="match status" value="3"/>
</dbReference>
<dbReference type="PANTHER" id="PTHR23084">
    <property type="entry name" value="PHOSPHATIDYLINOSITOL-4-PHOSPHATE 5-KINASE RELATED"/>
    <property type="match status" value="1"/>
</dbReference>
<dbReference type="Pfam" id="PF02493">
    <property type="entry name" value="MORN"/>
    <property type="match status" value="9"/>
</dbReference>
<feature type="compositionally biased region" description="Basic residues" evidence="2">
    <location>
        <begin position="572"/>
        <end position="592"/>
    </location>
</feature>
<dbReference type="InterPro" id="IPR003409">
    <property type="entry name" value="MORN"/>
</dbReference>
<dbReference type="eggNOG" id="KOG0231">
    <property type="taxonomic scope" value="Eukaryota"/>
</dbReference>
<proteinExistence type="predicted"/>
<sequence length="592" mass="65504">MTLYFTDHCDYIRRVAGEDYVGIGADYDGVNEVPVGLKDVSKYPNLIEELIVRGWTDDQIKKLLGLNIMRVMDKAAEGSVSKYPGNEVCYRGDASKMATQTVGTADRYVGETKRQLRDGFGVYKYPNSFFTYEGEWVKGKKHGHGKLLMKDGTYYEGEFFHGEIDGHGFRKFANGNTYSGQFRKGEMNGHGVMTCPDSSRYEGEFDHNQREGHGVLTDPDGGVYEGSFHKNKRHGPGSQTYSGGERYEGDFVRDIRQGHGELRYQDGTIYEGQWRNDMFNGEGTMIHASGMVYEGMWINGKPEVEATKIVIIGEQSIDVTQGTAFSLQVELRDEEDKVVSENGREIQVSAAVRYFAPTQGTTLFDLVEDMEETPFTTPYGYEVVSYPLTDMDQLPPDYDVKPSPRPSYLIAEQTIHEAGSDAASDVGRDEAADADANTTLEADNASTEETPLPPPPNTCRSEAGGLFFKDLFLPGAPPMYRPFILMDEMDKEKGGKGGKKSRNPSAIKPAESATSTQNLEVKLESKLSTLGKHNEGKFARPGDYVIMVHDVTTPPFLGRSLQPAFITVKVTPPKHKGGGAAPGKKKSSHKHN</sequence>
<protein>
    <submittedName>
        <fullName evidence="3">Uncharacterized protein</fullName>
    </submittedName>
</protein>
<accession>C3ZLU8</accession>
<dbReference type="AlphaFoldDB" id="C3ZLU8"/>
<feature type="region of interest" description="Disordered" evidence="2">
    <location>
        <begin position="225"/>
        <end position="245"/>
    </location>
</feature>
<dbReference type="STRING" id="7739.C3ZLU8"/>
<evidence type="ECO:0000256" key="1">
    <source>
        <dbReference type="ARBA" id="ARBA00022737"/>
    </source>
</evidence>
<dbReference type="SUPFAM" id="SSF82185">
    <property type="entry name" value="Histone H3 K4-specific methyltransferase SET7/9 N-terminal domain"/>
    <property type="match status" value="2"/>
</dbReference>
<dbReference type="Pfam" id="PF01244">
    <property type="entry name" value="Peptidase_M19"/>
    <property type="match status" value="1"/>
</dbReference>
<reference evidence="3" key="1">
    <citation type="journal article" date="2008" name="Nature">
        <title>The amphioxus genome and the evolution of the chordate karyotype.</title>
        <authorList>
            <consortium name="US DOE Joint Genome Institute (JGI-PGF)"/>
            <person name="Putnam N.H."/>
            <person name="Butts T."/>
            <person name="Ferrier D.E.K."/>
            <person name="Furlong R.F."/>
            <person name="Hellsten U."/>
            <person name="Kawashima T."/>
            <person name="Robinson-Rechavi M."/>
            <person name="Shoguchi E."/>
            <person name="Terry A."/>
            <person name="Yu J.-K."/>
            <person name="Benito-Gutierrez E.L."/>
            <person name="Dubchak I."/>
            <person name="Garcia-Fernandez J."/>
            <person name="Gibson-Brown J.J."/>
            <person name="Grigoriev I.V."/>
            <person name="Horton A.C."/>
            <person name="de Jong P.J."/>
            <person name="Jurka J."/>
            <person name="Kapitonov V.V."/>
            <person name="Kohara Y."/>
            <person name="Kuroki Y."/>
            <person name="Lindquist E."/>
            <person name="Lucas S."/>
            <person name="Osoegawa K."/>
            <person name="Pennacchio L.A."/>
            <person name="Salamov A.A."/>
            <person name="Satou Y."/>
            <person name="Sauka-Spengler T."/>
            <person name="Schmutz J."/>
            <person name="Shin-I T."/>
            <person name="Toyoda A."/>
            <person name="Bronner-Fraser M."/>
            <person name="Fujiyama A."/>
            <person name="Holland L.Z."/>
            <person name="Holland P.W.H."/>
            <person name="Satoh N."/>
            <person name="Rokhsar D.S."/>
        </authorList>
    </citation>
    <scope>NUCLEOTIDE SEQUENCE [LARGE SCALE GENOMIC DNA]</scope>
    <source>
        <strain evidence="3">S238N-H82</strain>
        <tissue evidence="3">Testes</tissue>
    </source>
</reference>
<dbReference type="InParanoid" id="C3ZLU8"/>
<feature type="region of interest" description="Disordered" evidence="2">
    <location>
        <begin position="569"/>
        <end position="592"/>
    </location>
</feature>
<dbReference type="GO" id="GO:0006508">
    <property type="term" value="P:proteolysis"/>
    <property type="evidence" value="ECO:0007669"/>
    <property type="project" value="InterPro"/>
</dbReference>
<dbReference type="SMART" id="SM00698">
    <property type="entry name" value="MORN"/>
    <property type="match status" value="8"/>
</dbReference>
<evidence type="ECO:0000313" key="3">
    <source>
        <dbReference type="EMBL" id="EEN46571.1"/>
    </source>
</evidence>
<organism>
    <name type="scientific">Branchiostoma floridae</name>
    <name type="common">Florida lancelet</name>
    <name type="synonym">Amphioxus</name>
    <dbReference type="NCBI Taxonomy" id="7739"/>
    <lineage>
        <taxon>Eukaryota</taxon>
        <taxon>Metazoa</taxon>
        <taxon>Chordata</taxon>
        <taxon>Cephalochordata</taxon>
        <taxon>Leptocardii</taxon>
        <taxon>Amphioxiformes</taxon>
        <taxon>Branchiostomatidae</taxon>
        <taxon>Branchiostoma</taxon>
    </lineage>
</organism>
<dbReference type="EMBL" id="GG666642">
    <property type="protein sequence ID" value="EEN46571.1"/>
    <property type="molecule type" value="Genomic_DNA"/>
</dbReference>
<dbReference type="InterPro" id="IPR008257">
    <property type="entry name" value="Pept_M19"/>
</dbReference>
<dbReference type="SUPFAM" id="SSF51556">
    <property type="entry name" value="Metallo-dependent hydrolases"/>
    <property type="match status" value="1"/>
</dbReference>
<dbReference type="PROSITE" id="PS51365">
    <property type="entry name" value="RENAL_DIPEPTIDASE_2"/>
    <property type="match status" value="1"/>
</dbReference>
<dbReference type="GO" id="GO:0070573">
    <property type="term" value="F:metallodipeptidase activity"/>
    <property type="evidence" value="ECO:0007669"/>
    <property type="project" value="InterPro"/>
</dbReference>
<dbReference type="PANTHER" id="PTHR23084:SF263">
    <property type="entry name" value="MORN REPEAT-CONTAINING PROTEIN 1"/>
    <property type="match status" value="1"/>
</dbReference>
<evidence type="ECO:0000256" key="2">
    <source>
        <dbReference type="SAM" id="MobiDB-lite"/>
    </source>
</evidence>
<keyword evidence="1" id="KW-0677">Repeat</keyword>